<dbReference type="Reactome" id="R-XTR-9013148">
    <property type="pathway name" value="CDC42 GTPase cycle"/>
</dbReference>
<dbReference type="SMART" id="SM00324">
    <property type="entry name" value="RhoGAP"/>
    <property type="match status" value="1"/>
</dbReference>
<dbReference type="Reactome" id="R-XTR-9013149">
    <property type="pathway name" value="RAC1 GTPase cycle"/>
</dbReference>
<dbReference type="OMA" id="SSITEQX"/>
<dbReference type="InterPro" id="IPR000198">
    <property type="entry name" value="RhoGAP_dom"/>
</dbReference>
<evidence type="ECO:0000313" key="6">
    <source>
        <dbReference type="Proteomes" id="UP000008143"/>
    </source>
</evidence>
<accession>F7A8P5</accession>
<evidence type="ECO:0000256" key="1">
    <source>
        <dbReference type="ARBA" id="ARBA00007549"/>
    </source>
</evidence>
<dbReference type="AlphaFoldDB" id="F7A8P5"/>
<evidence type="ECO:0000313" key="9">
    <source>
        <dbReference type="Xenbase" id="XB-GENE-983583"/>
    </source>
</evidence>
<feature type="domain" description="Rho-GAP" evidence="4">
    <location>
        <begin position="22"/>
        <end position="210"/>
    </location>
</feature>
<feature type="region of interest" description="Disordered" evidence="3">
    <location>
        <begin position="555"/>
        <end position="595"/>
    </location>
</feature>
<reference evidence="5" key="1">
    <citation type="journal article" date="2010" name="Science">
        <title>The genome of the Western clawed frog Xenopus tropicalis.</title>
        <authorList>
            <person name="Hellsten U."/>
            <person name="Harland R.M."/>
            <person name="Gilchrist M.J."/>
            <person name="Hendrix D."/>
            <person name="Jurka J."/>
            <person name="Kapitonov V."/>
            <person name="Ovcharenko I."/>
            <person name="Putnam N.H."/>
            <person name="Shu S."/>
            <person name="Taher L."/>
            <person name="Blitz I.L."/>
            <person name="Blumberg B."/>
            <person name="Dichmann D.S."/>
            <person name="Dubchak I."/>
            <person name="Amaya E."/>
            <person name="Detter J.C."/>
            <person name="Fletcher R."/>
            <person name="Gerhard D.S."/>
            <person name="Goodstein D."/>
            <person name="Graves T."/>
            <person name="Grigoriev I.V."/>
            <person name="Grimwood J."/>
            <person name="Kawashima T."/>
            <person name="Lindquist E."/>
            <person name="Lucas S.M."/>
            <person name="Mead P.E."/>
            <person name="Mitros T."/>
            <person name="Ogino H."/>
            <person name="Ohta Y."/>
            <person name="Poliakov A.V."/>
            <person name="Pollet N."/>
            <person name="Robert J."/>
            <person name="Salamov A."/>
            <person name="Sater A.K."/>
            <person name="Schmutz J."/>
            <person name="Terry A."/>
            <person name="Vize P.D."/>
            <person name="Warren W.C."/>
            <person name="Wells D."/>
            <person name="Wills A."/>
            <person name="Wilson R.K."/>
            <person name="Zimmerman L.B."/>
            <person name="Zorn A.M."/>
            <person name="Grainger R."/>
            <person name="Grammer T."/>
            <person name="Khokha M.K."/>
            <person name="Richardson P.M."/>
            <person name="Rokhsar D.S."/>
        </authorList>
    </citation>
    <scope>NUCLEOTIDE SEQUENCE [LARGE SCALE GENOMIC DNA]</scope>
    <source>
        <strain evidence="5">Nigerian</strain>
    </source>
</reference>
<dbReference type="PANTHER" id="PTHR15904:SF16">
    <property type="entry name" value="PROTEIN FAM13B"/>
    <property type="match status" value="1"/>
</dbReference>
<feature type="compositionally biased region" description="Polar residues" evidence="3">
    <location>
        <begin position="564"/>
        <end position="575"/>
    </location>
</feature>
<dbReference type="Gene3D" id="1.10.10.1460">
    <property type="match status" value="1"/>
</dbReference>
<dbReference type="Gene3D" id="1.10.555.10">
    <property type="entry name" value="Rho GTPase activation protein"/>
    <property type="match status" value="1"/>
</dbReference>
<dbReference type="HOGENOM" id="CLU_012606_1_0_1"/>
<organism evidence="5">
    <name type="scientific">Xenopus tropicalis</name>
    <name type="common">Western clawed frog</name>
    <name type="synonym">Silurana tropicalis</name>
    <dbReference type="NCBI Taxonomy" id="8364"/>
    <lineage>
        <taxon>Eukaryota</taxon>
        <taxon>Metazoa</taxon>
        <taxon>Chordata</taxon>
        <taxon>Craniata</taxon>
        <taxon>Vertebrata</taxon>
        <taxon>Euteleostomi</taxon>
        <taxon>Amphibia</taxon>
        <taxon>Batrachia</taxon>
        <taxon>Anura</taxon>
        <taxon>Pipoidea</taxon>
        <taxon>Pipidae</taxon>
        <taxon>Xenopodinae</taxon>
        <taxon>Xenopus</taxon>
        <taxon>Silurana</taxon>
    </lineage>
</organism>
<dbReference type="GeneTree" id="ENSGT00950000183033"/>
<evidence type="ECO:0000313" key="7">
    <source>
        <dbReference type="RefSeq" id="XP_002933679.2"/>
    </source>
</evidence>
<proteinExistence type="inferred from homology"/>
<dbReference type="Pfam" id="PF00620">
    <property type="entry name" value="RhoGAP"/>
    <property type="match status" value="1"/>
</dbReference>
<evidence type="ECO:0000256" key="2">
    <source>
        <dbReference type="SAM" id="Coils"/>
    </source>
</evidence>
<dbReference type="Xenbase" id="XB-GENE-983583">
    <property type="gene designation" value="fam13b"/>
</dbReference>
<dbReference type="CTD" id="51306"/>
<comment type="similarity">
    <text evidence="1">Belongs to the FAM13 family.</text>
</comment>
<evidence type="ECO:0000313" key="5">
    <source>
        <dbReference type="Ensembl" id="ENSXETP00000008325"/>
    </source>
</evidence>
<dbReference type="InterPro" id="IPR008936">
    <property type="entry name" value="Rho_GTPase_activation_prot"/>
</dbReference>
<dbReference type="OrthoDB" id="185175at2759"/>
<dbReference type="RefSeq" id="XP_002933679.2">
    <property type="nucleotide sequence ID" value="XM_002933633.5"/>
</dbReference>
<evidence type="ECO:0000259" key="4">
    <source>
        <dbReference type="PROSITE" id="PS50238"/>
    </source>
</evidence>
<dbReference type="ExpressionAtlas" id="F7A8P5">
    <property type="expression patterns" value="baseline"/>
</dbReference>
<dbReference type="GO" id="GO:0007165">
    <property type="term" value="P:signal transduction"/>
    <property type="evidence" value="ECO:0007669"/>
    <property type="project" value="InterPro"/>
</dbReference>
<dbReference type="PROSITE" id="PS50238">
    <property type="entry name" value="RHOGAP"/>
    <property type="match status" value="1"/>
</dbReference>
<dbReference type="KEGG" id="xtr:100492110"/>
<name>F7A8P5_XENTR</name>
<dbReference type="AGR" id="Xenbase:XB-GENE-983583"/>
<dbReference type="Proteomes" id="UP000008143">
    <property type="component" value="Chromosome 3"/>
</dbReference>
<reference evidence="7 8" key="3">
    <citation type="submission" date="2025-04" db="UniProtKB">
        <authorList>
            <consortium name="RefSeq"/>
        </authorList>
    </citation>
    <scope>IDENTIFICATION</scope>
    <source>
        <strain evidence="7 8">Nigerian</strain>
        <tissue evidence="7 8">Liver and blood</tissue>
    </source>
</reference>
<reference evidence="5" key="2">
    <citation type="submission" date="2011-06" db="UniProtKB">
        <authorList>
            <consortium name="Ensembl"/>
        </authorList>
    </citation>
    <scope>IDENTIFICATION</scope>
</reference>
<dbReference type="GeneID" id="100492110"/>
<keyword evidence="6" id="KW-1185">Reference proteome</keyword>
<dbReference type="SUPFAM" id="SSF48350">
    <property type="entry name" value="GTPase activation domain, GAP"/>
    <property type="match status" value="1"/>
</dbReference>
<evidence type="ECO:0000313" key="8">
    <source>
        <dbReference type="RefSeq" id="XP_012815204.1"/>
    </source>
</evidence>
<sequence length="831" mass="96729">MRKSSYPSLENCNIIANKIFGISLAELQQEGQPDHEVPFIVRHIVNYIEVHGGLEQEGLFQVNGNAETVEWLRQRYDNGEEVDLVKEADVPSAISLLRYFLQELPQPIILHSLHHRFMQLSQDFDNENEFSRKLQYLLQQLPSINYSLLKFLCRFLANVASNHEEMWPTTALAAVFGPDLFHIYSDDDMKEQEIVTKIMTGLLERYCDYFETEEEFSSNNISSITEQNNDLQKDFKEENAEVTSEECFEVIEEPSVIKVDISEDLLELNDVIASTSQDISVDNANIESDDTEYSEPLSSSFSEYQDTENSVFSNLAQEQTQVSDILLEITDEQTNDDGVTDKDFFIESDRLDKTNDDYYRPHSPAMDSSNCDYNANLEFETLQAGVSAKHEAMSIHHLQLRNISSDDLEEPFPDFKSWQQDLEYGEAQLSPQAGRMNYYVEEDTTPVRSHRSLDFGQSQRFLHNPESDCASMTFYIRTRKASFIARDEKREDKTPYQLVKKLHKKIRQYEEQFETEKSIKPTYNDIAGNPRVLKWMTDLTKLKRQIKDAKHKNLDDEFLPQIRPRSNTLPKSFGSSLEHEEQDETKADKKPSQEATLELILKRLQENRSEKGLPEKINMKMTKDNLAEEKTSLQKSLLYYESLHGRPVTREERQIVKPLYDRYRLVKQMLARATITPILGSPSLKRRAQILPPIIEGETSNFFDDIKQEEEDENSSLFSDSGDNTCITEQKQDETPFVKHQVKVSRDRLSSSRTTSMTELLEQLWKTKAEKKKLRQSLREFEEEFHQQNGRNVQKDDRAPMLEVYREYKKVKAKLRLLEVLISKQDYAKSY</sequence>
<dbReference type="Bgee" id="ENSXETG00000003827">
    <property type="expression patterns" value="Expressed in brain and 9 other cell types or tissues"/>
</dbReference>
<feature type="coiled-coil region" evidence="2">
    <location>
        <begin position="757"/>
        <end position="791"/>
    </location>
</feature>
<dbReference type="InterPro" id="IPR039102">
    <property type="entry name" value="FAM13"/>
</dbReference>
<dbReference type="eggNOG" id="KOG4270">
    <property type="taxonomic scope" value="Eukaryota"/>
</dbReference>
<dbReference type="InterPro" id="IPR059029">
    <property type="entry name" value="FAM13A_dom"/>
</dbReference>
<keyword evidence="2" id="KW-0175">Coiled coil</keyword>
<evidence type="ECO:0000256" key="3">
    <source>
        <dbReference type="SAM" id="MobiDB-lite"/>
    </source>
</evidence>
<dbReference type="Ensembl" id="ENSXETT00000008325">
    <property type="protein sequence ID" value="ENSXETP00000008325"/>
    <property type="gene ID" value="ENSXETG00000003827"/>
</dbReference>
<gene>
    <name evidence="5 7 8 9" type="primary">fam13b</name>
</gene>
<dbReference type="PANTHER" id="PTHR15904">
    <property type="entry name" value="FAM13"/>
    <property type="match status" value="1"/>
</dbReference>
<protein>
    <submittedName>
        <fullName evidence="5">Family with sequence similarity 13 member B</fullName>
    </submittedName>
    <submittedName>
        <fullName evidence="7 8">Protein FAM13B</fullName>
    </submittedName>
</protein>
<dbReference type="Pfam" id="PF26116">
    <property type="entry name" value="FAM13A"/>
    <property type="match status" value="1"/>
</dbReference>
<dbReference type="RefSeq" id="XP_012815204.1">
    <property type="nucleotide sequence ID" value="XM_012959750.3"/>
</dbReference>